<evidence type="ECO:0000256" key="2">
    <source>
        <dbReference type="PROSITE-ProRule" id="PRU00035"/>
    </source>
</evidence>
<dbReference type="SMART" id="SM00297">
    <property type="entry name" value="BROMO"/>
    <property type="match status" value="1"/>
</dbReference>
<gene>
    <name evidence="5" type="ORF">TeGR_g15114</name>
</gene>
<dbReference type="EMBL" id="BRYB01001608">
    <property type="protein sequence ID" value="GMI29590.1"/>
    <property type="molecule type" value="Genomic_DNA"/>
</dbReference>
<evidence type="ECO:0000313" key="6">
    <source>
        <dbReference type="Proteomes" id="UP001165060"/>
    </source>
</evidence>
<dbReference type="Proteomes" id="UP001165060">
    <property type="component" value="Unassembled WGS sequence"/>
</dbReference>
<sequence length="868" mass="93270">MSGAPSSGLSAIPALPVAKQAGNLLQREMAAAGSAGSIPQLIEGYPKTHTVTDVVRRMYPPEAASSPAAPPDVFPVIQFLASTTALPAPAYALNSALVQAAVAKLLQALSLNPLNPNKALLLSLLQKVYPYRLLQSTSPPQIPLILVKLIQQLIKIESTSNPPSVAGAVPSIFWTSIVKEQTATPPPPSALYPFLPPIYRLYCYVYNPHFFASKVLSIVAANPSKPNAATKEILALIAVGAGGAASGPTKKRKLDHANADEADVDTTIPDLTATSSILMCYSLSLLYLLPAPATAKVINAMLLKLTTDNRLSASSRLHKAPPFSDAGLAPAPDLDGLAIEADASKLGKFAPHPASVPWDAVKAITKIIFSKDLKGDKVHDLYSAVSSILAITAPAKHGAIQLGGEGDGLPKQVVRQQLLDLYNYMTKRVDKLSTFLSPVTDAIAPGYTKVVRQPMCWQDVKRNINKGVYDNYKAGPSYLAQFEKHARLIYANCVKYNSGSSGKVYRDAAEDQRAEFERQKKRTIEKLEALERELEGNATKLKEEGLWSVELDDSELNPRDEGGGLMFSPWRAVLQCLREKDFAETLANKLAVLVDECVEKRCLPTPALRECTYLLVLAVNDAPTNVCDVGGSSWACKLLELSATVLADRRFNTALDLGETVAHAASGTDATIDTALYFSWGDQDTIQRWTSTPYLVKTLRGLVLNCVVAKMVRAIKGAGDEEESILRAQFSRLAAAMQPFGGWGMRDSDLEFMAMKSLLGAIKKAADEGRLTGGSRDVVVEAVLLTDVVVGGGGGGKLQWSMEALVSIAPGMTPGEVHDVLSRLCVGAEAALGGMLAADRRLAHHHNEVLKRLPKSKREAWRAQFALT</sequence>
<evidence type="ECO:0000313" key="5">
    <source>
        <dbReference type="EMBL" id="GMI29590.1"/>
    </source>
</evidence>
<organism evidence="5 6">
    <name type="scientific">Tetraparma gracilis</name>
    <dbReference type="NCBI Taxonomy" id="2962635"/>
    <lineage>
        <taxon>Eukaryota</taxon>
        <taxon>Sar</taxon>
        <taxon>Stramenopiles</taxon>
        <taxon>Ochrophyta</taxon>
        <taxon>Bolidophyceae</taxon>
        <taxon>Parmales</taxon>
        <taxon>Triparmaceae</taxon>
        <taxon>Tetraparma</taxon>
    </lineage>
</organism>
<feature type="coiled-coil region" evidence="3">
    <location>
        <begin position="506"/>
        <end position="544"/>
    </location>
</feature>
<dbReference type="Gene3D" id="1.20.920.10">
    <property type="entry name" value="Bromodomain-like"/>
    <property type="match status" value="1"/>
</dbReference>
<keyword evidence="3" id="KW-0175">Coiled coil</keyword>
<reference evidence="5 6" key="1">
    <citation type="journal article" date="2023" name="Commun. Biol.">
        <title>Genome analysis of Parmales, the sister group of diatoms, reveals the evolutionary specialization of diatoms from phago-mixotrophs to photoautotrophs.</title>
        <authorList>
            <person name="Ban H."/>
            <person name="Sato S."/>
            <person name="Yoshikawa S."/>
            <person name="Yamada K."/>
            <person name="Nakamura Y."/>
            <person name="Ichinomiya M."/>
            <person name="Sato N."/>
            <person name="Blanc-Mathieu R."/>
            <person name="Endo H."/>
            <person name="Kuwata A."/>
            <person name="Ogata H."/>
        </authorList>
    </citation>
    <scope>NUCLEOTIDE SEQUENCE [LARGE SCALE GENOMIC DNA]</scope>
</reference>
<proteinExistence type="predicted"/>
<keyword evidence="1 2" id="KW-0103">Bromodomain</keyword>
<dbReference type="SUPFAM" id="SSF47370">
    <property type="entry name" value="Bromodomain"/>
    <property type="match status" value="1"/>
</dbReference>
<dbReference type="InterPro" id="IPR001487">
    <property type="entry name" value="Bromodomain"/>
</dbReference>
<protein>
    <recommendedName>
        <fullName evidence="4">Bromo domain-containing protein</fullName>
    </recommendedName>
</protein>
<dbReference type="InterPro" id="IPR051831">
    <property type="entry name" value="Bromodomain_contain_prot"/>
</dbReference>
<evidence type="ECO:0000259" key="4">
    <source>
        <dbReference type="PROSITE" id="PS50014"/>
    </source>
</evidence>
<keyword evidence="6" id="KW-1185">Reference proteome</keyword>
<evidence type="ECO:0000256" key="3">
    <source>
        <dbReference type="SAM" id="Coils"/>
    </source>
</evidence>
<evidence type="ECO:0000256" key="1">
    <source>
        <dbReference type="ARBA" id="ARBA00023117"/>
    </source>
</evidence>
<accession>A0ABQ6MNB1</accession>
<dbReference type="Pfam" id="PF00439">
    <property type="entry name" value="Bromodomain"/>
    <property type="match status" value="1"/>
</dbReference>
<name>A0ABQ6MNB1_9STRA</name>
<comment type="caution">
    <text evidence="5">The sequence shown here is derived from an EMBL/GenBank/DDBJ whole genome shotgun (WGS) entry which is preliminary data.</text>
</comment>
<dbReference type="CDD" id="cd04369">
    <property type="entry name" value="Bromodomain"/>
    <property type="match status" value="1"/>
</dbReference>
<dbReference type="PANTHER" id="PTHR22881:SF27">
    <property type="entry name" value="BROMODOMAIN CONTAINING 7_9"/>
    <property type="match status" value="1"/>
</dbReference>
<dbReference type="InterPro" id="IPR036427">
    <property type="entry name" value="Bromodomain-like_sf"/>
</dbReference>
<feature type="domain" description="Bromo" evidence="4">
    <location>
        <begin position="427"/>
        <end position="504"/>
    </location>
</feature>
<dbReference type="PANTHER" id="PTHR22881">
    <property type="entry name" value="BROMODOMAIN CONTAINING PROTEIN"/>
    <property type="match status" value="1"/>
</dbReference>
<dbReference type="PROSITE" id="PS50014">
    <property type="entry name" value="BROMODOMAIN_2"/>
    <property type="match status" value="1"/>
</dbReference>